<reference evidence="1" key="1">
    <citation type="submission" date="2021-01" db="EMBL/GenBank/DDBJ databases">
        <title>Genome public.</title>
        <authorList>
            <person name="Liu C."/>
            <person name="Sun Q."/>
        </authorList>
    </citation>
    <scope>NUCLEOTIDE SEQUENCE</scope>
    <source>
        <strain evidence="1">YIM B02565</strain>
    </source>
</reference>
<gene>
    <name evidence="1" type="ORF">JK634_10080</name>
</gene>
<organism evidence="1 2">
    <name type="scientific">Clostridium paridis</name>
    <dbReference type="NCBI Taxonomy" id="2803863"/>
    <lineage>
        <taxon>Bacteria</taxon>
        <taxon>Bacillati</taxon>
        <taxon>Bacillota</taxon>
        <taxon>Clostridia</taxon>
        <taxon>Eubacteriales</taxon>
        <taxon>Clostridiaceae</taxon>
        <taxon>Clostridium</taxon>
    </lineage>
</organism>
<keyword evidence="2" id="KW-1185">Reference proteome</keyword>
<dbReference type="SUPFAM" id="SSF52777">
    <property type="entry name" value="CoA-dependent acyltransferases"/>
    <property type="match status" value="2"/>
</dbReference>
<proteinExistence type="predicted"/>
<evidence type="ECO:0000313" key="1">
    <source>
        <dbReference type="EMBL" id="MBL4932153.1"/>
    </source>
</evidence>
<dbReference type="InterPro" id="IPR023213">
    <property type="entry name" value="CAT-like_dom_sf"/>
</dbReference>
<dbReference type="Gene3D" id="3.30.559.10">
    <property type="entry name" value="Chloramphenicol acetyltransferase-like domain"/>
    <property type="match status" value="1"/>
</dbReference>
<dbReference type="RefSeq" id="WP_202767524.1">
    <property type="nucleotide sequence ID" value="NZ_JAESWA010000022.1"/>
</dbReference>
<dbReference type="Gene3D" id="3.30.559.30">
    <property type="entry name" value="Nonribosomal peptide synthetase, condensation domain"/>
    <property type="match status" value="1"/>
</dbReference>
<comment type="caution">
    <text evidence="1">The sequence shown here is derived from an EMBL/GenBank/DDBJ whole genome shotgun (WGS) entry which is preliminary data.</text>
</comment>
<dbReference type="EMBL" id="JAESWA010000022">
    <property type="protein sequence ID" value="MBL4932153.1"/>
    <property type="molecule type" value="Genomic_DNA"/>
</dbReference>
<accession>A0A937FFB9</accession>
<protein>
    <submittedName>
        <fullName evidence="1">Siderophore synthetase</fullName>
    </submittedName>
</protein>
<dbReference type="PANTHER" id="PTHR28037">
    <property type="entry name" value="ALCOHOL O-ACETYLTRANSFERASE 1-RELATED"/>
    <property type="match status" value="1"/>
</dbReference>
<dbReference type="InterPro" id="IPR052058">
    <property type="entry name" value="Alcohol_O-acetyltransferase"/>
</dbReference>
<dbReference type="Proteomes" id="UP000623681">
    <property type="component" value="Unassembled WGS sequence"/>
</dbReference>
<evidence type="ECO:0000313" key="2">
    <source>
        <dbReference type="Proteomes" id="UP000623681"/>
    </source>
</evidence>
<dbReference type="AlphaFoldDB" id="A0A937FFB9"/>
<dbReference type="PANTHER" id="PTHR28037:SF1">
    <property type="entry name" value="ALCOHOL O-ACETYLTRANSFERASE 1-RELATED"/>
    <property type="match status" value="1"/>
</dbReference>
<name>A0A937FFB9_9CLOT</name>
<sequence>MRFKAELFDELQFLFEKNKFNDHVLHCILRFNGKIDKTILKKAIDMTIDVVPILGSKYVEGKKEAYWIKEDRLNYEEVFKVVDNEEELNDFITSKINEFKAPQVKACLFYSEDDTLAISMNHMICDAAGFKQYMYLLCEIYSNLTREQSYKPRFVINGDRSIGRVTGKFMLTENLKTFITQNNESNKQFKHTFPLSSDEKKHPFIITHNISKEKFQLIKFYSKKHKVTVNDIVLAAYYRVMFRILDIQNGNELNIPIMIDMRRYLEERNIDALCNLASTVITRLKFDSQESFLETMKRLSDSINKKKDSGLGLNGFIKISMIYKIFSYKNFKRLISFGFKHPLIAMTNIGILEEDKLCLRGAQIKDAYMCGSIKYPPYFQLAISSYKESLTLSVNLYGNVKDRERIKKFLELLDDELPKQ</sequence>